<accession>A0ABS9W6Q9</accession>
<feature type="domain" description="Transposase TnpC homeodomain" evidence="2">
    <location>
        <begin position="38"/>
        <end position="111"/>
    </location>
</feature>
<dbReference type="Proteomes" id="UP001201985">
    <property type="component" value="Unassembled WGS sequence"/>
</dbReference>
<feature type="non-terminal residue" evidence="3">
    <location>
        <position position="112"/>
    </location>
</feature>
<keyword evidence="4" id="KW-1185">Reference proteome</keyword>
<protein>
    <submittedName>
        <fullName evidence="3">Transposase</fullName>
    </submittedName>
</protein>
<dbReference type="EMBL" id="JALBUU010000026">
    <property type="protein sequence ID" value="MCI0754966.1"/>
    <property type="molecule type" value="Genomic_DNA"/>
</dbReference>
<comment type="caution">
    <text evidence="3">The sequence shown here is derived from an EMBL/GenBank/DDBJ whole genome shotgun (WGS) entry which is preliminary data.</text>
</comment>
<evidence type="ECO:0000259" key="2">
    <source>
        <dbReference type="Pfam" id="PF13007"/>
    </source>
</evidence>
<feature type="region of interest" description="Disordered" evidence="1">
    <location>
        <begin position="78"/>
        <end position="112"/>
    </location>
</feature>
<organism evidence="3 4">
    <name type="scientific">Teichococcus vastitatis</name>
    <dbReference type="NCBI Taxonomy" id="2307076"/>
    <lineage>
        <taxon>Bacteria</taxon>
        <taxon>Pseudomonadati</taxon>
        <taxon>Pseudomonadota</taxon>
        <taxon>Alphaproteobacteria</taxon>
        <taxon>Acetobacterales</taxon>
        <taxon>Roseomonadaceae</taxon>
        <taxon>Roseomonas</taxon>
    </lineage>
</organism>
<dbReference type="Pfam" id="PF13007">
    <property type="entry name" value="LZ_Tnp_IS66"/>
    <property type="match status" value="1"/>
</dbReference>
<evidence type="ECO:0000256" key="1">
    <source>
        <dbReference type="SAM" id="MobiDB-lite"/>
    </source>
</evidence>
<gene>
    <name evidence="3" type="ORF">MON41_14680</name>
</gene>
<reference evidence="3 4" key="1">
    <citation type="submission" date="2022-03" db="EMBL/GenBank/DDBJ databases">
        <title>Complete genome analysis of Roseomonas KG 17.1 : a prolific producer of plant growth promoters.</title>
        <authorList>
            <person name="Saadouli I."/>
            <person name="Najjari A."/>
            <person name="Mosbah A."/>
            <person name="Ouzari H.I."/>
        </authorList>
    </citation>
    <scope>NUCLEOTIDE SEQUENCE [LARGE SCALE GENOMIC DNA]</scope>
    <source>
        <strain evidence="3 4">KG17-1</strain>
    </source>
</reference>
<name>A0ABS9W6Q9_9PROT</name>
<sequence>MPSLPEDPAALRALLLAALEQRDAAMAERDALAVRNEQLHHLLLTLKRRQFGQKSERLPDDQLLFAFEEIEATLAASEAEAGQRSNGLKEHQAKRRRGSRGQLPAHLPRIEQ</sequence>
<dbReference type="RefSeq" id="WP_241793226.1">
    <property type="nucleotide sequence ID" value="NZ_JALBUU010000026.1"/>
</dbReference>
<evidence type="ECO:0000313" key="4">
    <source>
        <dbReference type="Proteomes" id="UP001201985"/>
    </source>
</evidence>
<evidence type="ECO:0000313" key="3">
    <source>
        <dbReference type="EMBL" id="MCI0754966.1"/>
    </source>
</evidence>
<proteinExistence type="predicted"/>
<dbReference type="InterPro" id="IPR024463">
    <property type="entry name" value="Transposase_TnpC_homeodom"/>
</dbReference>